<proteinExistence type="inferred from homology"/>
<sequence length="366" mass="41299">MAPIFSIGNKSGSAICQCTTYELINTTTCICRRRSSLRTSKWFPLLCPTFHGRYGSQFSSSRGRNRTLNRCLFDFFNPKVPPTPNPIDGVKSSDVTVDPSRNLWFRLFTPTNSAASTSFLPVVFYFHGGAFSFLSASSSPYDAICRQLSRSIPSVVVSVNYRLCPEHRCPSQYDDGFDVLKFLDLHGYVLPEISDVSRCFLAGDSAGANLAHHLAVRVCQEELRRVKVIGLVSIQPFFGGVDRTESEIRLDGAPITSVYNTDWMWDIFLPDGSDRDHEAVNVTGPNRLNISGMDFPDTIIFVGGLDPVLDRQRKYYEWLKMSGKKAEQIEYPNAIHAYYFFTELPQSSLQISRVRDFVNQQLSKMK</sequence>
<dbReference type="EMBL" id="JAWXYG010000001">
    <property type="protein sequence ID" value="KAK4283247.1"/>
    <property type="molecule type" value="Genomic_DNA"/>
</dbReference>
<dbReference type="PANTHER" id="PTHR23024:SF609">
    <property type="entry name" value="CARBOXYLESTERASE 18-RELATED"/>
    <property type="match status" value="1"/>
</dbReference>
<comment type="caution">
    <text evidence="3">The sequence shown here is derived from an EMBL/GenBank/DDBJ whole genome shotgun (WGS) entry which is preliminary data.</text>
</comment>
<dbReference type="InterPro" id="IPR029058">
    <property type="entry name" value="AB_hydrolase_fold"/>
</dbReference>
<comment type="similarity">
    <text evidence="1">Belongs to the 'GDXG' lipolytic enzyme family.</text>
</comment>
<evidence type="ECO:0000313" key="4">
    <source>
        <dbReference type="Proteomes" id="UP001293593"/>
    </source>
</evidence>
<feature type="domain" description="Alpha/beta hydrolase fold-3" evidence="2">
    <location>
        <begin position="123"/>
        <end position="339"/>
    </location>
</feature>
<dbReference type="InterPro" id="IPR050466">
    <property type="entry name" value="Carboxylest/Gibb_receptor"/>
</dbReference>
<organism evidence="3 4">
    <name type="scientific">Acacia crassicarpa</name>
    <name type="common">northern wattle</name>
    <dbReference type="NCBI Taxonomy" id="499986"/>
    <lineage>
        <taxon>Eukaryota</taxon>
        <taxon>Viridiplantae</taxon>
        <taxon>Streptophyta</taxon>
        <taxon>Embryophyta</taxon>
        <taxon>Tracheophyta</taxon>
        <taxon>Spermatophyta</taxon>
        <taxon>Magnoliopsida</taxon>
        <taxon>eudicotyledons</taxon>
        <taxon>Gunneridae</taxon>
        <taxon>Pentapetalae</taxon>
        <taxon>rosids</taxon>
        <taxon>fabids</taxon>
        <taxon>Fabales</taxon>
        <taxon>Fabaceae</taxon>
        <taxon>Caesalpinioideae</taxon>
        <taxon>mimosoid clade</taxon>
        <taxon>Acacieae</taxon>
        <taxon>Acacia</taxon>
    </lineage>
</organism>
<keyword evidence="4" id="KW-1185">Reference proteome</keyword>
<dbReference type="AlphaFoldDB" id="A0AAE1TFB1"/>
<gene>
    <name evidence="3" type="ORF">QN277_000221</name>
</gene>
<dbReference type="PANTHER" id="PTHR23024">
    <property type="entry name" value="ARYLACETAMIDE DEACETYLASE"/>
    <property type="match status" value="1"/>
</dbReference>
<evidence type="ECO:0000256" key="1">
    <source>
        <dbReference type="ARBA" id="ARBA00010515"/>
    </source>
</evidence>
<dbReference type="InterPro" id="IPR013094">
    <property type="entry name" value="AB_hydrolase_3"/>
</dbReference>
<dbReference type="SUPFAM" id="SSF53474">
    <property type="entry name" value="alpha/beta-Hydrolases"/>
    <property type="match status" value="1"/>
</dbReference>
<accession>A0AAE1TFB1</accession>
<dbReference type="GO" id="GO:0052689">
    <property type="term" value="F:carboxylic ester hydrolase activity"/>
    <property type="evidence" value="ECO:0007669"/>
    <property type="project" value="TreeGrafter"/>
</dbReference>
<evidence type="ECO:0000259" key="2">
    <source>
        <dbReference type="Pfam" id="PF07859"/>
    </source>
</evidence>
<dbReference type="Proteomes" id="UP001293593">
    <property type="component" value="Unassembled WGS sequence"/>
</dbReference>
<dbReference type="GO" id="GO:0009860">
    <property type="term" value="P:pollen tube growth"/>
    <property type="evidence" value="ECO:0007669"/>
    <property type="project" value="TreeGrafter"/>
</dbReference>
<protein>
    <recommendedName>
        <fullName evidence="2">Alpha/beta hydrolase fold-3 domain-containing protein</fullName>
    </recommendedName>
</protein>
<reference evidence="3" key="1">
    <citation type="submission" date="2023-10" db="EMBL/GenBank/DDBJ databases">
        <title>Chromosome-level genome of the transformable northern wattle, Acacia crassicarpa.</title>
        <authorList>
            <person name="Massaro I."/>
            <person name="Sinha N.R."/>
            <person name="Poethig S."/>
            <person name="Leichty A.R."/>
        </authorList>
    </citation>
    <scope>NUCLEOTIDE SEQUENCE</scope>
    <source>
        <strain evidence="3">Acra3RX</strain>
        <tissue evidence="3">Leaf</tissue>
    </source>
</reference>
<name>A0AAE1TFB1_9FABA</name>
<dbReference type="Gene3D" id="3.40.50.1820">
    <property type="entry name" value="alpha/beta hydrolase"/>
    <property type="match status" value="1"/>
</dbReference>
<evidence type="ECO:0000313" key="3">
    <source>
        <dbReference type="EMBL" id="KAK4283247.1"/>
    </source>
</evidence>
<dbReference type="Pfam" id="PF07859">
    <property type="entry name" value="Abhydrolase_3"/>
    <property type="match status" value="1"/>
</dbReference>